<dbReference type="InterPro" id="IPR036034">
    <property type="entry name" value="PDZ_sf"/>
</dbReference>
<dbReference type="CDD" id="cd00173">
    <property type="entry name" value="SH2"/>
    <property type="match status" value="1"/>
</dbReference>
<dbReference type="InterPro" id="IPR036860">
    <property type="entry name" value="SH2_dom_sf"/>
</dbReference>
<organism evidence="5 6">
    <name type="scientific">Fistulifera solaris</name>
    <name type="common">Oleaginous diatom</name>
    <dbReference type="NCBI Taxonomy" id="1519565"/>
    <lineage>
        <taxon>Eukaryota</taxon>
        <taxon>Sar</taxon>
        <taxon>Stramenopiles</taxon>
        <taxon>Ochrophyta</taxon>
        <taxon>Bacillariophyta</taxon>
        <taxon>Bacillariophyceae</taxon>
        <taxon>Bacillariophycidae</taxon>
        <taxon>Naviculales</taxon>
        <taxon>Naviculaceae</taxon>
        <taxon>Fistulifera</taxon>
    </lineage>
</organism>
<proteinExistence type="predicted"/>
<feature type="domain" description="PDZ" evidence="4">
    <location>
        <begin position="754"/>
        <end position="831"/>
    </location>
</feature>
<accession>A0A1Z5JPQ6</accession>
<feature type="region of interest" description="Disordered" evidence="2">
    <location>
        <begin position="1305"/>
        <end position="1324"/>
    </location>
</feature>
<dbReference type="InterPro" id="IPR001478">
    <property type="entry name" value="PDZ"/>
</dbReference>
<dbReference type="SUPFAM" id="SSF50156">
    <property type="entry name" value="PDZ domain-like"/>
    <property type="match status" value="1"/>
</dbReference>
<evidence type="ECO:0000313" key="6">
    <source>
        <dbReference type="Proteomes" id="UP000198406"/>
    </source>
</evidence>
<dbReference type="GO" id="GO:0043291">
    <property type="term" value="C:RAVE complex"/>
    <property type="evidence" value="ECO:0007669"/>
    <property type="project" value="TreeGrafter"/>
</dbReference>
<comment type="caution">
    <text evidence="5">The sequence shown here is derived from an EMBL/GenBank/DDBJ whole genome shotgun (WGS) entry which is preliminary data.</text>
</comment>
<keyword evidence="1" id="KW-0727">SH2 domain</keyword>
<evidence type="ECO:0000313" key="5">
    <source>
        <dbReference type="EMBL" id="GAX16010.1"/>
    </source>
</evidence>
<feature type="domain" description="SH2" evidence="3">
    <location>
        <begin position="2265"/>
        <end position="2381"/>
    </location>
</feature>
<evidence type="ECO:0000256" key="2">
    <source>
        <dbReference type="SAM" id="MobiDB-lite"/>
    </source>
</evidence>
<dbReference type="InterPro" id="IPR052208">
    <property type="entry name" value="DmX-like/RAVE_component"/>
</dbReference>
<name>A0A1Z5JPQ6_FISSO</name>
<evidence type="ECO:0000259" key="3">
    <source>
        <dbReference type="PROSITE" id="PS50001"/>
    </source>
</evidence>
<keyword evidence="6" id="KW-1185">Reference proteome</keyword>
<sequence>MPTEESSLPRSGALRPPGELGHALSPSESDLSKGKGGKHSQAHPAVLQADQEEQAAIERNHRARHVAPPHPAIGTLSLVTALCYNGMPIVVGTTRHGCYVICPQTHYLLQTLSLGSSSEIIALVSCDETGLLVVAHEDGYLQTYLPQACDPATENFGPYRWWDAAYYDCKSLFSAPQFQGDLDVSLSHNYKFLVAHSDQLAVLSIHASIDAQGPMKEAEIVWTTQLPGRVALARISGNAHSIAVVLHKNVDDDGAEGVHTFDRDWNDGSQADSSIRRATLVRSTSVGILYRPGPFLVHNAAVTTLSFRGLGHLHSGERGNDLLLTHCARDSVARIFAQHDWKELVDWTTLRNTRVEWIRGISAFTLGDLASQRSKKGGTMPRTKSEEDMYEIMGKGAPTHSVPNHAQPYSGAGAWISELSFQGALPTIRLSRLTYLQRGIDEAYPTLFECVSSLVPPNTFFSHGILDTTSCGFCVQAIWPAWNPWLSETNNRTDDTDTLRGSAMSFLGLSTGVNTNGGHFGGSLLGITETPPLELRITCTHPTGGRIMLIDFRLRGDETAIDIEVPRRAELSLADLDRFIGSKIETNAPQASRQHESGRMSARVSTTLRSVDVLWHRPGTASFLPSTWQPEDVDRLGKALAEATVVHDQVHDESLLSVPLVESLFHLPKELRHESIIDVLWWPIREPKFGGQSYLAAITTGGSIVIFSVPPPYGFMETSMPNKEECFPDGDEGRISHANSFKSDKTVHTRSEYEVFITPDPDHGLGLRLESKVDGLCAVAGSFKKHPLNGDMLPAERTGMICLGDELISANGINLENQRFEDIIARVRETGLSVGPGNPICLKFRPLQQTSVVQSIASRNTFESGDGGQASSQNDLKSSSSIGSIKSASQCVSSFVSIGRANTSSNVIAVLEGALATSSCQHTTDSQFVLVPLFQLIDSSENGALFIALDGAEIQVFSIFFNDSVDGAQFEKIEHLNVFEGSDRCCALSTLRTSFGGVELALWDVKGKLSLLRIFIDQGKDMYLGVSFKLYEGFQLCEQPSLVRGYSCALFATMTNSDEGLGKSIVVYSCTSHSSGQKDETQFTSQEIRVGSDSKDDRIVDFCFLSSGYLALAPILVVFSFTGVIVYRKSLCSSEWEPSLKIWYTKFKDSSPYLNSTVDLALYEFVPGISMNDLFPHLLSGLSLTHKAKDEENCLLNDWSPESLLAYICCEGKGINHALQSYVPDIVRWIHSQCKSSGHEFLVKALPCASIDICKKLNLLNGDHEKTALQSTVDHRNTGRNDTLEDFLQDILTTLDEKCQVDRKGRNVTNDAAPSKVDKGPNPRPRLEFDMRIFHAISQLALAPPNFQATDSCGELFLFAAFLMQQLEEDADNKREVYNDSENAVNDITRLSRKENSTDFHVASSACLAAMISVDQEILLERCRPLGQKLNWDNARKLRIPFWLRSDKALAKVCEEIGQTSFREGRDVMECAIFFIACGKLRTLTNLAATDQSEMGKKFHKFLTSHDFESTKGRLAAEKNAFSLLRKNKHRAAASFFLLSKPPSLKSAVETILTKLNDIDLAFLVMRLMTNSYECKDTSPSLLSLGGGYAAAGAYKVGVSDQKENQEPDFQEWCSGLSITARNFLVDRLLPMTVEDSALTSVILYWLNEKDLSPWILSKTVGIAFDKQGGHSIFKKDTMEWIPSGSLPRSCLIRNVDVVARSNRIIDIVSRPTLLLHLKSPDKPLFAAVLSTSSTLLASGLELTALQTLSKVSHHMRNEEKKIAESLSSTMKDISKAPQRTSFLNAPYSSGAMESSIFDDFAGPPKQIQQSNHSVSGAMESSIFDDFAVPPKQIQQPIRSTSGAMESSIFDDFAGPPKQIQQSNHSASVAMESSIFDDFAGPPKQIQQSNHSVSGAMESSIFDDFAVPPKETQQPIHSTSGAMESSIFDDFAGPPKLIQQSNHSTSGAMKSSIFDDFVVPTMLVGGTSASFSGIDKVQHVSQQQASCGNKNIPEIELQLHLSIEPSQSPQIWNELVSELKCTGAARRLLREIARVFDSCQIDPTEFPIDLLDKQSILMPEVSSVLQLPSDGESMLAQAEEILTDISKWSQIDSSYVIQRALSIIEAADKNRLVFEVVLYCICGRMDLAELAVRVASRGQIERCFSLVRSTDTGNQKTQSRFRLSSRVLRRKAARISWQLELCLWLHRGDSFPLSPLGIKETICAVRLGLLIASWNHDYASIQALVENPPDCPLDENTGRLLWTSLCYKDFEKPLVKEKGGTSGGWEFLVDCKRSQATDMLKDRPTGCFIIRPHTKDHGVFTLSFKTNLKPVKEEKEDEGEANAENLGDQLSDQETSNVLTGQATKSAKKNDVVQHAIIRLSESGFRCGSFGPFASLMSLLEAVSASLPFKLRFDKPPANHLILDEGSQTSPNAVLFHKFAALVKEDHSLTDEIFVGPENASSTLQSSAISGRTHVNEAAQLDRVKVFSSFLNLMKVLSMCRQLTSVAAVTSDNESKTLECVENETDWDVNGCRQYQVLEAHRILHPFLSWCRAAEILVLSDFTSHPFCTMKPSGTSDAVASEESQEVQEVDRDLKGDGMLRKMIQQGSGVEFSTLRLVDGGECTMVVLFKRNDALEWLVSGGYDQNEVEAANRLASMENARFIEPVDLSKLRLKHKGAATEEVVTYRFIDPWEVEALENRDAETRAATLGRSKVLGFSLKRVSFALDPLLLAIGGAPLLDLWNSLQGGVMLTKAIASLHPPWERAAGGDLIIGSESSQSPYMNSIRKMLYRDSIFRALRLPQRFITLLQVELLDLKNLTSPGGSLALTVYALLRPKRAGHGANLTNKARTLDSAATQPVKLTKSTGPNAPASWGSVVRFRFGLPEDVSMDGTSKDSDQESIFKGPPTFLQLSVYEKKLLVDHLLGSADVSMDGLWPGGQLEEWVPLRSDKSSITWFARIRLTLRFELMCLAEKGSEAPDREAPSVGLRRIEELSRAGGAAHEESFEKRSLSSPDLLSYFESMVY</sequence>
<dbReference type="GO" id="GO:0007035">
    <property type="term" value="P:vacuolar acidification"/>
    <property type="evidence" value="ECO:0007669"/>
    <property type="project" value="TreeGrafter"/>
</dbReference>
<dbReference type="InterPro" id="IPR000980">
    <property type="entry name" value="SH2"/>
</dbReference>
<dbReference type="EMBL" id="BDSP01000100">
    <property type="protein sequence ID" value="GAX16010.1"/>
    <property type="molecule type" value="Genomic_DNA"/>
</dbReference>
<evidence type="ECO:0000256" key="1">
    <source>
        <dbReference type="PROSITE-ProRule" id="PRU00191"/>
    </source>
</evidence>
<dbReference type="PROSITE" id="PS50106">
    <property type="entry name" value="PDZ"/>
    <property type="match status" value="1"/>
</dbReference>
<dbReference type="Gene3D" id="3.30.505.10">
    <property type="entry name" value="SH2 domain"/>
    <property type="match status" value="1"/>
</dbReference>
<dbReference type="Pfam" id="PF12234">
    <property type="entry name" value="Rav1p_C"/>
    <property type="match status" value="1"/>
</dbReference>
<dbReference type="InterPro" id="IPR022033">
    <property type="entry name" value="Rav1p_C"/>
</dbReference>
<evidence type="ECO:0008006" key="7">
    <source>
        <dbReference type="Google" id="ProtNLM"/>
    </source>
</evidence>
<dbReference type="Gene3D" id="2.30.42.10">
    <property type="match status" value="1"/>
</dbReference>
<evidence type="ECO:0000259" key="4">
    <source>
        <dbReference type="PROSITE" id="PS50106"/>
    </source>
</evidence>
<dbReference type="SUPFAM" id="SSF55550">
    <property type="entry name" value="SH2 domain"/>
    <property type="match status" value="1"/>
</dbReference>
<dbReference type="PANTHER" id="PTHR13950:SF9">
    <property type="entry name" value="RABCONNECTIN-3A"/>
    <property type="match status" value="1"/>
</dbReference>
<dbReference type="OrthoDB" id="47780at2759"/>
<gene>
    <name evidence="5" type="ORF">FisN_22Hh133</name>
</gene>
<dbReference type="Proteomes" id="UP000198406">
    <property type="component" value="Unassembled WGS sequence"/>
</dbReference>
<dbReference type="PROSITE" id="PS50001">
    <property type="entry name" value="SH2"/>
    <property type="match status" value="1"/>
</dbReference>
<feature type="region of interest" description="Disordered" evidence="2">
    <location>
        <begin position="1"/>
        <end position="45"/>
    </location>
</feature>
<feature type="region of interest" description="Disordered" evidence="2">
    <location>
        <begin position="2311"/>
        <end position="2335"/>
    </location>
</feature>
<dbReference type="InParanoid" id="A0A1Z5JPQ6"/>
<protein>
    <recommendedName>
        <fullName evidence="7">PDZ domain-containing protein</fullName>
    </recommendedName>
</protein>
<dbReference type="PANTHER" id="PTHR13950">
    <property type="entry name" value="RABCONNECTIN-RELATED"/>
    <property type="match status" value="1"/>
</dbReference>
<reference evidence="5 6" key="1">
    <citation type="journal article" date="2015" name="Plant Cell">
        <title>Oil accumulation by the oleaginous diatom Fistulifera solaris as revealed by the genome and transcriptome.</title>
        <authorList>
            <person name="Tanaka T."/>
            <person name="Maeda Y."/>
            <person name="Veluchamy A."/>
            <person name="Tanaka M."/>
            <person name="Abida H."/>
            <person name="Marechal E."/>
            <person name="Bowler C."/>
            <person name="Muto M."/>
            <person name="Sunaga Y."/>
            <person name="Tanaka M."/>
            <person name="Yoshino T."/>
            <person name="Taniguchi T."/>
            <person name="Fukuda Y."/>
            <person name="Nemoto M."/>
            <person name="Matsumoto M."/>
            <person name="Wong P.S."/>
            <person name="Aburatani S."/>
            <person name="Fujibuchi W."/>
        </authorList>
    </citation>
    <scope>NUCLEOTIDE SEQUENCE [LARGE SCALE GENOMIC DNA]</scope>
    <source>
        <strain evidence="5 6">JPCC DA0580</strain>
    </source>
</reference>